<evidence type="ECO:0000256" key="3">
    <source>
        <dbReference type="ARBA" id="ARBA00022729"/>
    </source>
</evidence>
<feature type="domain" description="SusD-like N-terminal" evidence="7">
    <location>
        <begin position="29"/>
        <end position="223"/>
    </location>
</feature>
<protein>
    <submittedName>
        <fullName evidence="8">RagB/SusD domain-containing protein</fullName>
    </submittedName>
</protein>
<keyword evidence="5" id="KW-0998">Cell outer membrane</keyword>
<keyword evidence="4" id="KW-0472">Membrane</keyword>
<comment type="similarity">
    <text evidence="2">Belongs to the SusD family.</text>
</comment>
<comment type="caution">
    <text evidence="8">The sequence shown here is derived from an EMBL/GenBank/DDBJ whole genome shotgun (WGS) entry which is preliminary data.</text>
</comment>
<evidence type="ECO:0000256" key="5">
    <source>
        <dbReference type="ARBA" id="ARBA00023237"/>
    </source>
</evidence>
<gene>
    <name evidence="8" type="ORF">ATK78_2438</name>
</gene>
<dbReference type="Pfam" id="PF14322">
    <property type="entry name" value="SusD-like_3"/>
    <property type="match status" value="1"/>
</dbReference>
<proteinExistence type="inferred from homology"/>
<reference evidence="8 9" key="1">
    <citation type="submission" date="2019-03" db="EMBL/GenBank/DDBJ databases">
        <title>Genomic Encyclopedia of Archaeal and Bacterial Type Strains, Phase II (KMG-II): from individual species to whole genera.</title>
        <authorList>
            <person name="Goeker M."/>
        </authorList>
    </citation>
    <scope>NUCLEOTIDE SEQUENCE [LARGE SCALE GENOMIC DNA]</scope>
    <source>
        <strain evidence="8 9">DSM 19035</strain>
    </source>
</reference>
<name>A0A4R6SZS8_9SPHI</name>
<dbReference type="CDD" id="cd08977">
    <property type="entry name" value="SusD"/>
    <property type="match status" value="1"/>
</dbReference>
<dbReference type="OrthoDB" id="621570at2"/>
<dbReference type="InterPro" id="IPR033985">
    <property type="entry name" value="SusD-like_N"/>
</dbReference>
<comment type="subcellular location">
    <subcellularLocation>
        <location evidence="1">Cell outer membrane</location>
    </subcellularLocation>
</comment>
<dbReference type="Pfam" id="PF07980">
    <property type="entry name" value="SusD_RagB"/>
    <property type="match status" value="1"/>
</dbReference>
<dbReference type="AlphaFoldDB" id="A0A4R6SZS8"/>
<dbReference type="GO" id="GO:0009279">
    <property type="term" value="C:cell outer membrane"/>
    <property type="evidence" value="ECO:0007669"/>
    <property type="project" value="UniProtKB-SubCell"/>
</dbReference>
<organism evidence="8 9">
    <name type="scientific">Pedobacter metabolipauper</name>
    <dbReference type="NCBI Taxonomy" id="425513"/>
    <lineage>
        <taxon>Bacteria</taxon>
        <taxon>Pseudomonadati</taxon>
        <taxon>Bacteroidota</taxon>
        <taxon>Sphingobacteriia</taxon>
        <taxon>Sphingobacteriales</taxon>
        <taxon>Sphingobacteriaceae</taxon>
        <taxon>Pedobacter</taxon>
    </lineage>
</organism>
<dbReference type="InterPro" id="IPR012944">
    <property type="entry name" value="SusD_RagB_dom"/>
</dbReference>
<sequence length="458" mass="52076">MKYNIFKISLILIIIFFQFSCKKIIQIDVPKDSVVQETIFQNNDAATSVMTGIYRSMSNNGFASGNNMSITSSAGLTADEFSSHSTLLKEFYDNELNPLTTNISSLYASPYETIYATNVLLEGLEGQNNITLPNRTQLRGEALFIRAFAYFYLVNMFGSVPLHITSDYRVTRIASRTTVTEIYKQIISDLKTAENLLKDTYITTERIRPNLSTVQALLARTYLYTQDWENAEKYATLVINKTSIYNLVNVDAIFLKNSQEAIWQLMPTTASGNTNEGTLLILTGTPTNLSLNSDFALNSFEANDERKNSWIRSYTNATGTYYYPFKYKARTASPVTEYYMVMRLAEQFLIRAEARVQQKDISGAIDDIDKIRNRAGITLIKNTNPNISANDLSILIQKERRVELFSEWGHRWFDLKRSGNATAVLSLVKPMWQATDVFYPIPQREIDLNSNITQNVGY</sequence>
<keyword evidence="3" id="KW-0732">Signal</keyword>
<dbReference type="InterPro" id="IPR011990">
    <property type="entry name" value="TPR-like_helical_dom_sf"/>
</dbReference>
<dbReference type="Proteomes" id="UP000295620">
    <property type="component" value="Unassembled WGS sequence"/>
</dbReference>
<evidence type="ECO:0000256" key="2">
    <source>
        <dbReference type="ARBA" id="ARBA00006275"/>
    </source>
</evidence>
<feature type="domain" description="RagB/SusD" evidence="6">
    <location>
        <begin position="307"/>
        <end position="458"/>
    </location>
</feature>
<dbReference type="EMBL" id="SNYC01000004">
    <property type="protein sequence ID" value="TDQ10272.1"/>
    <property type="molecule type" value="Genomic_DNA"/>
</dbReference>
<evidence type="ECO:0000259" key="6">
    <source>
        <dbReference type="Pfam" id="PF07980"/>
    </source>
</evidence>
<dbReference type="Gene3D" id="1.25.40.390">
    <property type="match status" value="1"/>
</dbReference>
<evidence type="ECO:0000313" key="8">
    <source>
        <dbReference type="EMBL" id="TDQ10272.1"/>
    </source>
</evidence>
<accession>A0A4R6SZS8</accession>
<dbReference type="SUPFAM" id="SSF48452">
    <property type="entry name" value="TPR-like"/>
    <property type="match status" value="1"/>
</dbReference>
<evidence type="ECO:0000256" key="1">
    <source>
        <dbReference type="ARBA" id="ARBA00004442"/>
    </source>
</evidence>
<dbReference type="RefSeq" id="WP_133576290.1">
    <property type="nucleotide sequence ID" value="NZ_SNYC01000004.1"/>
</dbReference>
<evidence type="ECO:0000256" key="4">
    <source>
        <dbReference type="ARBA" id="ARBA00023136"/>
    </source>
</evidence>
<evidence type="ECO:0000259" key="7">
    <source>
        <dbReference type="Pfam" id="PF14322"/>
    </source>
</evidence>
<evidence type="ECO:0000313" key="9">
    <source>
        <dbReference type="Proteomes" id="UP000295620"/>
    </source>
</evidence>
<keyword evidence="9" id="KW-1185">Reference proteome</keyword>